<dbReference type="SUPFAM" id="SSF55166">
    <property type="entry name" value="Hedgehog/DD-peptidase"/>
    <property type="match status" value="1"/>
</dbReference>
<feature type="domain" description="D-alanyl-D-alanine carboxypeptidase-like core" evidence="1">
    <location>
        <begin position="21"/>
        <end position="144"/>
    </location>
</feature>
<reference evidence="2" key="1">
    <citation type="submission" date="2020-03" db="EMBL/GenBank/DDBJ databases">
        <title>The deep terrestrial virosphere.</title>
        <authorList>
            <person name="Holmfeldt K."/>
            <person name="Nilsson E."/>
            <person name="Simone D."/>
            <person name="Lopez-Fernandez M."/>
            <person name="Wu X."/>
            <person name="de Brujin I."/>
            <person name="Lundin D."/>
            <person name="Andersson A."/>
            <person name="Bertilsson S."/>
            <person name="Dopson M."/>
        </authorList>
    </citation>
    <scope>NUCLEOTIDE SEQUENCE</scope>
    <source>
        <strain evidence="2">MM415B01035</strain>
    </source>
</reference>
<evidence type="ECO:0000259" key="1">
    <source>
        <dbReference type="Pfam" id="PF02557"/>
    </source>
</evidence>
<dbReference type="GO" id="GO:0008233">
    <property type="term" value="F:peptidase activity"/>
    <property type="evidence" value="ECO:0007669"/>
    <property type="project" value="InterPro"/>
</dbReference>
<evidence type="ECO:0000313" key="2">
    <source>
        <dbReference type="EMBL" id="QJA60885.1"/>
    </source>
</evidence>
<proteinExistence type="predicted"/>
<dbReference type="AlphaFoldDB" id="A0A6M3IV22"/>
<dbReference type="GO" id="GO:0006508">
    <property type="term" value="P:proteolysis"/>
    <property type="evidence" value="ECO:0007669"/>
    <property type="project" value="InterPro"/>
</dbReference>
<dbReference type="Pfam" id="PF02557">
    <property type="entry name" value="VanY"/>
    <property type="match status" value="1"/>
</dbReference>
<name>A0A6M3IV22_9ZZZZ</name>
<dbReference type="InterPro" id="IPR003709">
    <property type="entry name" value="VanY-like_core_dom"/>
</dbReference>
<dbReference type="EMBL" id="MT141423">
    <property type="protein sequence ID" value="QJA60885.1"/>
    <property type="molecule type" value="Genomic_DNA"/>
</dbReference>
<gene>
    <name evidence="2" type="ORF">MM415B01035_0027</name>
</gene>
<accession>A0A6M3IV22</accession>
<protein>
    <recommendedName>
        <fullName evidence="1">D-alanyl-D-alanine carboxypeptidase-like core domain-containing protein</fullName>
    </recommendedName>
</protein>
<dbReference type="InterPro" id="IPR009045">
    <property type="entry name" value="Zn_M74/Hedgehog-like"/>
</dbReference>
<organism evidence="2">
    <name type="scientific">viral metagenome</name>
    <dbReference type="NCBI Taxonomy" id="1070528"/>
    <lineage>
        <taxon>unclassified sequences</taxon>
        <taxon>metagenomes</taxon>
        <taxon>organismal metagenomes</taxon>
    </lineage>
</organism>
<sequence>MDCVISLDDLNDPFRGKMDLVIAGCKGKGIVMHPYCVLRDVWEQARLWRQSRSWFEIKKAIMDLRSGGAHWIAEVLEGVGPQYGRWATNALPGESWHQYGAAVDCFVLEDKRAVWDSSHRGYAVYASEAMKLDLGVGYYWRYPDPVHVQQFRHSVTSSTDWPTINDMMYKRWGLLAKKNE</sequence>
<dbReference type="Gene3D" id="3.30.1380.10">
    <property type="match status" value="1"/>
</dbReference>